<accession>A0AAQ4F8F6</accession>
<evidence type="ECO:0000256" key="1">
    <source>
        <dbReference type="SAM" id="MobiDB-lite"/>
    </source>
</evidence>
<feature type="region of interest" description="Disordered" evidence="1">
    <location>
        <begin position="39"/>
        <end position="68"/>
    </location>
</feature>
<reference evidence="2 3" key="1">
    <citation type="journal article" date="2023" name="Arcadia Sci">
        <title>De novo assembly of a long-read Amblyomma americanum tick genome.</title>
        <authorList>
            <person name="Chou S."/>
            <person name="Poskanzer K.E."/>
            <person name="Rollins M."/>
            <person name="Thuy-Boun P.S."/>
        </authorList>
    </citation>
    <scope>NUCLEOTIDE SEQUENCE [LARGE SCALE GENOMIC DNA]</scope>
    <source>
        <strain evidence="2">F_SG_1</strain>
        <tissue evidence="2">Salivary glands</tissue>
    </source>
</reference>
<comment type="caution">
    <text evidence="2">The sequence shown here is derived from an EMBL/GenBank/DDBJ whole genome shotgun (WGS) entry which is preliminary data.</text>
</comment>
<dbReference type="AlphaFoldDB" id="A0AAQ4F8F6"/>
<keyword evidence="3" id="KW-1185">Reference proteome</keyword>
<organism evidence="2 3">
    <name type="scientific">Amblyomma americanum</name>
    <name type="common">Lone star tick</name>
    <dbReference type="NCBI Taxonomy" id="6943"/>
    <lineage>
        <taxon>Eukaryota</taxon>
        <taxon>Metazoa</taxon>
        <taxon>Ecdysozoa</taxon>
        <taxon>Arthropoda</taxon>
        <taxon>Chelicerata</taxon>
        <taxon>Arachnida</taxon>
        <taxon>Acari</taxon>
        <taxon>Parasitiformes</taxon>
        <taxon>Ixodida</taxon>
        <taxon>Ixodoidea</taxon>
        <taxon>Ixodidae</taxon>
        <taxon>Amblyomminae</taxon>
        <taxon>Amblyomma</taxon>
    </lineage>
</organism>
<dbReference type="Proteomes" id="UP001321473">
    <property type="component" value="Unassembled WGS sequence"/>
</dbReference>
<evidence type="ECO:0000313" key="3">
    <source>
        <dbReference type="Proteomes" id="UP001321473"/>
    </source>
</evidence>
<dbReference type="EMBL" id="JARKHS020006109">
    <property type="protein sequence ID" value="KAK8782932.1"/>
    <property type="molecule type" value="Genomic_DNA"/>
</dbReference>
<protein>
    <submittedName>
        <fullName evidence="2">Uncharacterized protein</fullName>
    </submittedName>
</protein>
<gene>
    <name evidence="2" type="ORF">V5799_015728</name>
</gene>
<evidence type="ECO:0000313" key="2">
    <source>
        <dbReference type="EMBL" id="KAK8782932.1"/>
    </source>
</evidence>
<name>A0AAQ4F8F6_AMBAM</name>
<sequence>MQAEPVVAASAAVNRTEESDDLKNFLYEGNTELVSVSSQGEFGDLLPPPRQSTPNHLGLRRIPPLAAT</sequence>
<proteinExistence type="predicted"/>